<comment type="similarity">
    <text evidence="1">Belongs to the Gfo/Idh/MocA family.</text>
</comment>
<comment type="caution">
    <text evidence="8">The sequence shown here is derived from an EMBL/GenBank/DDBJ whole genome shotgun (WGS) entry which is preliminary data.</text>
</comment>
<accession>A0A8J6CJ68</accession>
<dbReference type="InterPro" id="IPR036291">
    <property type="entry name" value="NAD(P)-bd_dom_sf"/>
</dbReference>
<reference evidence="8" key="1">
    <citation type="submission" date="2021-05" db="EMBL/GenBank/DDBJ databases">
        <title>The genome of the haptophyte Pavlova lutheri (Diacronema luteri, Pavlovales) - a model for lipid biosynthesis in eukaryotic algae.</title>
        <authorList>
            <person name="Hulatt C.J."/>
            <person name="Posewitz M.C."/>
        </authorList>
    </citation>
    <scope>NUCLEOTIDE SEQUENCE</scope>
    <source>
        <strain evidence="8">NIVA-4/92</strain>
    </source>
</reference>
<dbReference type="InterPro" id="IPR050984">
    <property type="entry name" value="Gfo/Idh/MocA_domain"/>
</dbReference>
<keyword evidence="2" id="KW-0560">Oxidoreductase</keyword>
<name>A0A8J6CJ68_DIALT</name>
<sequence>MAAVSTRETRWGVAGAGLISGDFCEALRITPGAKLVAVAARSLAKAKDFAAKHDAQRSHGSYAALAADPSVDIVYVGVIHPGHYECARVMLAAGKHVLCEKPMCMNAGEVASLVALAREKRVFLMEGLWSRFFPATVKALELMRAGEIGDVVEVISDFGFASKVSEASRLYNLEMGGGGLLDIGIYCLSAAGFIWGCAPSEVRALGWKEPTGADSCGVIALKYGSDSASAREHGRQPRIASLTYSMRTQTREVTLYQGTKGRLSLWPTHCPTQLVVEVDGVAPLTLDFPLPDAGARSAGPTSFVNSLGFTYEIARVQQLLGAGATECPEWPLQTSLEMARLLDSIRVQLGVIYPRTDSFLVRARALVHAWPFSSRILAALALLLAFARRGGRVV</sequence>
<organism evidence="8 9">
    <name type="scientific">Diacronema lutheri</name>
    <name type="common">Unicellular marine alga</name>
    <name type="synonym">Monochrysis lutheri</name>
    <dbReference type="NCBI Taxonomy" id="2081491"/>
    <lineage>
        <taxon>Eukaryota</taxon>
        <taxon>Haptista</taxon>
        <taxon>Haptophyta</taxon>
        <taxon>Pavlovophyceae</taxon>
        <taxon>Pavlovales</taxon>
        <taxon>Pavlovaceae</taxon>
        <taxon>Diacronema</taxon>
    </lineage>
</organism>
<dbReference type="EC" id="1.1.1.179" evidence="3"/>
<dbReference type="PANTHER" id="PTHR22604">
    <property type="entry name" value="OXIDOREDUCTASES"/>
    <property type="match status" value="1"/>
</dbReference>
<dbReference type="Proteomes" id="UP000751190">
    <property type="component" value="Unassembled WGS sequence"/>
</dbReference>
<evidence type="ECO:0000313" key="9">
    <source>
        <dbReference type="Proteomes" id="UP000751190"/>
    </source>
</evidence>
<evidence type="ECO:0000256" key="4">
    <source>
        <dbReference type="ARBA" id="ARBA00042988"/>
    </source>
</evidence>
<feature type="domain" description="GFO/IDH/MocA-like oxidoreductase" evidence="7">
    <location>
        <begin position="138"/>
        <end position="262"/>
    </location>
</feature>
<dbReference type="InterPro" id="IPR000683">
    <property type="entry name" value="Gfo/Idh/MocA-like_OxRdtase_N"/>
</dbReference>
<evidence type="ECO:0000313" key="8">
    <source>
        <dbReference type="EMBL" id="KAG8469598.1"/>
    </source>
</evidence>
<dbReference type="Gene3D" id="3.40.50.720">
    <property type="entry name" value="NAD(P)-binding Rossmann-like Domain"/>
    <property type="match status" value="1"/>
</dbReference>
<dbReference type="EMBL" id="JAGTXO010000002">
    <property type="protein sequence ID" value="KAG8469598.1"/>
    <property type="molecule type" value="Genomic_DNA"/>
</dbReference>
<evidence type="ECO:0000256" key="5">
    <source>
        <dbReference type="ARBA" id="ARBA00049233"/>
    </source>
</evidence>
<dbReference type="Pfam" id="PF22725">
    <property type="entry name" value="GFO_IDH_MocA_C3"/>
    <property type="match status" value="1"/>
</dbReference>
<proteinExistence type="inferred from homology"/>
<dbReference type="OrthoDB" id="2129491at2759"/>
<dbReference type="SUPFAM" id="SSF55347">
    <property type="entry name" value="Glyceraldehyde-3-phosphate dehydrogenase-like, C-terminal domain"/>
    <property type="match status" value="1"/>
</dbReference>
<protein>
    <recommendedName>
        <fullName evidence="3">D-xylose 1-dehydrogenase (NADP(+), D-xylono-1,5-lactone-forming)</fullName>
        <ecNumber evidence="3">1.1.1.179</ecNumber>
    </recommendedName>
    <alternativeName>
        <fullName evidence="4">D-xylose-NADP dehydrogenase</fullName>
    </alternativeName>
</protein>
<evidence type="ECO:0000256" key="3">
    <source>
        <dbReference type="ARBA" id="ARBA00038984"/>
    </source>
</evidence>
<feature type="domain" description="Gfo/Idh/MocA-like oxidoreductase N-terminal" evidence="6">
    <location>
        <begin position="10"/>
        <end position="127"/>
    </location>
</feature>
<evidence type="ECO:0000256" key="1">
    <source>
        <dbReference type="ARBA" id="ARBA00010928"/>
    </source>
</evidence>
<evidence type="ECO:0000256" key="2">
    <source>
        <dbReference type="ARBA" id="ARBA00023002"/>
    </source>
</evidence>
<dbReference type="SUPFAM" id="SSF51735">
    <property type="entry name" value="NAD(P)-binding Rossmann-fold domains"/>
    <property type="match status" value="1"/>
</dbReference>
<gene>
    <name evidence="8" type="ORF">KFE25_006053</name>
</gene>
<dbReference type="Pfam" id="PF01408">
    <property type="entry name" value="GFO_IDH_MocA"/>
    <property type="match status" value="1"/>
</dbReference>
<dbReference type="GO" id="GO:0000166">
    <property type="term" value="F:nucleotide binding"/>
    <property type="evidence" value="ECO:0007669"/>
    <property type="project" value="InterPro"/>
</dbReference>
<comment type="catalytic activity">
    <reaction evidence="5">
        <text>D-xylose + NADP(+) = D-xylono-1,5-lactone + NADPH + H(+)</text>
        <dbReference type="Rhea" id="RHEA:22000"/>
        <dbReference type="ChEBI" id="CHEBI:15378"/>
        <dbReference type="ChEBI" id="CHEBI:15867"/>
        <dbReference type="ChEBI" id="CHEBI:53455"/>
        <dbReference type="ChEBI" id="CHEBI:57783"/>
        <dbReference type="ChEBI" id="CHEBI:58349"/>
        <dbReference type="EC" id="1.1.1.179"/>
    </reaction>
</comment>
<dbReference type="InterPro" id="IPR055170">
    <property type="entry name" value="GFO_IDH_MocA-like_dom"/>
</dbReference>
<dbReference type="OMA" id="HMSLYHL"/>
<dbReference type="Gene3D" id="3.30.360.10">
    <property type="entry name" value="Dihydrodipicolinate Reductase, domain 2"/>
    <property type="match status" value="1"/>
</dbReference>
<keyword evidence="9" id="KW-1185">Reference proteome</keyword>
<dbReference type="AlphaFoldDB" id="A0A8J6CJ68"/>
<dbReference type="PANTHER" id="PTHR22604:SF105">
    <property type="entry name" value="TRANS-1,2-DIHYDROBENZENE-1,2-DIOL DEHYDROGENASE"/>
    <property type="match status" value="1"/>
</dbReference>
<evidence type="ECO:0000259" key="6">
    <source>
        <dbReference type="Pfam" id="PF01408"/>
    </source>
</evidence>
<evidence type="ECO:0000259" key="7">
    <source>
        <dbReference type="Pfam" id="PF22725"/>
    </source>
</evidence>
<dbReference type="GO" id="GO:0047837">
    <property type="term" value="F:D-xylose 1-dehydrogenase (NADP+) activity"/>
    <property type="evidence" value="ECO:0007669"/>
    <property type="project" value="UniProtKB-EC"/>
</dbReference>